<gene>
    <name evidence="1" type="ORF">IFJ75_02255</name>
</gene>
<dbReference type="RefSeq" id="WP_207870952.1">
    <property type="nucleotide sequence ID" value="NZ_CP062222.1"/>
</dbReference>
<evidence type="ECO:0000313" key="1">
    <source>
        <dbReference type="EMBL" id="QTC91777.1"/>
    </source>
</evidence>
<dbReference type="EMBL" id="CP062222">
    <property type="protein sequence ID" value="QTC91777.1"/>
    <property type="molecule type" value="Genomic_DNA"/>
</dbReference>
<dbReference type="KEGG" id="bgoe:IFJ75_02255"/>
<dbReference type="InterPro" id="IPR046032">
    <property type="entry name" value="DUF5990"/>
</dbReference>
<proteinExistence type="predicted"/>
<dbReference type="Proteomes" id="UP000663918">
    <property type="component" value="Chromosome"/>
</dbReference>
<reference evidence="1" key="1">
    <citation type="submission" date="2020-09" db="EMBL/GenBank/DDBJ databases">
        <title>Brevundimonas sp. LVF2 isolated from a puddle in Goettingen, Germany.</title>
        <authorList>
            <person name="Friedrich I."/>
            <person name="Klassen A."/>
            <person name="Hannes N."/>
            <person name="Schneider D."/>
            <person name="Hertel R."/>
            <person name="Daniel R."/>
        </authorList>
    </citation>
    <scope>NUCLEOTIDE SEQUENCE</scope>
    <source>
        <strain evidence="1">LVF2</strain>
    </source>
</reference>
<accession>A0A975C572</accession>
<organism evidence="1 2">
    <name type="scientific">Brevundimonas goettingensis</name>
    <dbReference type="NCBI Taxonomy" id="2774190"/>
    <lineage>
        <taxon>Bacteria</taxon>
        <taxon>Pseudomonadati</taxon>
        <taxon>Pseudomonadota</taxon>
        <taxon>Alphaproteobacteria</taxon>
        <taxon>Caulobacterales</taxon>
        <taxon>Caulobacteraceae</taxon>
        <taxon>Brevundimonas</taxon>
    </lineage>
</organism>
<name>A0A975C572_9CAUL</name>
<sequence length="133" mass="14209">MTGITLRLTIADPVPGMIYSLQDQKSVPVGPVMATDAPLSFDVPVKLSDDNRLTGPFVRREGPERRFVYIAIGGQAGGHTTVSRRAKIDVHQLGALLDQARAGKVLAATLPGRDKDGLPACATVKPIEPWRAV</sequence>
<evidence type="ECO:0000313" key="2">
    <source>
        <dbReference type="Proteomes" id="UP000663918"/>
    </source>
</evidence>
<dbReference type="Pfam" id="PF19452">
    <property type="entry name" value="DUF5990"/>
    <property type="match status" value="1"/>
</dbReference>
<dbReference type="AlphaFoldDB" id="A0A975C572"/>
<protein>
    <submittedName>
        <fullName evidence="1">Uncharacterized protein</fullName>
    </submittedName>
</protein>
<keyword evidence="2" id="KW-1185">Reference proteome</keyword>